<feature type="transmembrane region" description="Helical" evidence="8">
    <location>
        <begin position="64"/>
        <end position="85"/>
    </location>
</feature>
<protein>
    <submittedName>
        <fullName evidence="9">Cation:dicarboxylase symporter family transporter</fullName>
    </submittedName>
</protein>
<dbReference type="RefSeq" id="WP_209242558.1">
    <property type="nucleotide sequence ID" value="NZ_JADKMA010000181.1"/>
</dbReference>
<sequence length="473" mass="49376">MSKKTPQQAAGAAPDVRPAGQPRRDRTHYLYIAVIGAVVLGVILGLTAPGVATELKPLGEGFVSLIKMMISPIIFCTIVLGIGSVRKAAKVGAVGGMALGYFLAMSLVALAIGLVVGNVLDPGHGLHLTDAARDAGASQAGESQSTTEFLLGIIPTTMVSAFTQEQVLQTLLIALLVGFALQAMGSAGEPVLRGIGHIQKLVFRVLAMVMWAAPVGAFGAMAAVVGETGVDALKSLAVIMIGFYTTCFLFVFVVLGLVLRLFTGVNIFALLKYLGREFLLILSTSSSESALPRLIAKMEHLGVSRPVVGITVPTGYSFNLDGTMIYLTMASIFVAEAMGNPLSIGQQISLLIFMFVASKGAAGVTGAGLATLAGGLQSHRPELVDGVGLIVGIDRFMSEARALTNFAGNAVATVLIGTWTKEIDKERVREVLKGHLPFDEQTLSADHGPLAKGKGEPLERVPSQDQPEVAGKS</sequence>
<keyword evidence="2" id="KW-0813">Transport</keyword>
<feature type="transmembrane region" description="Helical" evidence="8">
    <location>
        <begin position="201"/>
        <end position="224"/>
    </location>
</feature>
<keyword evidence="3 8" id="KW-0812">Transmembrane</keyword>
<evidence type="ECO:0000256" key="6">
    <source>
        <dbReference type="ARBA" id="ARBA00023136"/>
    </source>
</evidence>
<keyword evidence="6 8" id="KW-0472">Membrane</keyword>
<evidence type="ECO:0000256" key="5">
    <source>
        <dbReference type="ARBA" id="ARBA00022989"/>
    </source>
</evidence>
<gene>
    <name evidence="9" type="ORF">ITI46_27270</name>
</gene>
<name>A0ABS3XK00_9ACTN</name>
<evidence type="ECO:0000313" key="10">
    <source>
        <dbReference type="Proteomes" id="UP001519064"/>
    </source>
</evidence>
<comment type="subcellular location">
    <subcellularLocation>
        <location evidence="1">Membrane</location>
        <topology evidence="1">Multi-pass membrane protein</topology>
    </subcellularLocation>
</comment>
<organism evidence="9 10">
    <name type="scientific">Streptomyces oryzae</name>
    <dbReference type="NCBI Taxonomy" id="1434886"/>
    <lineage>
        <taxon>Bacteria</taxon>
        <taxon>Bacillati</taxon>
        <taxon>Actinomycetota</taxon>
        <taxon>Actinomycetes</taxon>
        <taxon>Kitasatosporales</taxon>
        <taxon>Streptomycetaceae</taxon>
        <taxon>Streptomyces</taxon>
    </lineage>
</organism>
<feature type="transmembrane region" description="Helical" evidence="8">
    <location>
        <begin position="236"/>
        <end position="262"/>
    </location>
</feature>
<dbReference type="Pfam" id="PF00375">
    <property type="entry name" value="SDF"/>
    <property type="match status" value="1"/>
</dbReference>
<dbReference type="PANTHER" id="PTHR42865">
    <property type="entry name" value="PROTON/GLUTAMATE-ASPARTATE SYMPORTER"/>
    <property type="match status" value="1"/>
</dbReference>
<dbReference type="InterPro" id="IPR018107">
    <property type="entry name" value="Na-dicarboxylate_symporter_CS"/>
</dbReference>
<dbReference type="Proteomes" id="UP001519064">
    <property type="component" value="Unassembled WGS sequence"/>
</dbReference>
<feature type="transmembrane region" description="Helical" evidence="8">
    <location>
        <begin position="97"/>
        <end position="120"/>
    </location>
</feature>
<keyword evidence="5 8" id="KW-1133">Transmembrane helix</keyword>
<evidence type="ECO:0000256" key="3">
    <source>
        <dbReference type="ARBA" id="ARBA00022692"/>
    </source>
</evidence>
<dbReference type="InterPro" id="IPR036458">
    <property type="entry name" value="Na:dicarbo_symporter_sf"/>
</dbReference>
<dbReference type="InterPro" id="IPR001991">
    <property type="entry name" value="Na-dicarboxylate_symporter"/>
</dbReference>
<evidence type="ECO:0000256" key="8">
    <source>
        <dbReference type="SAM" id="Phobius"/>
    </source>
</evidence>
<dbReference type="EMBL" id="JADKMA010000181">
    <property type="protein sequence ID" value="MBO8195322.1"/>
    <property type="molecule type" value="Genomic_DNA"/>
</dbReference>
<evidence type="ECO:0000256" key="1">
    <source>
        <dbReference type="ARBA" id="ARBA00004141"/>
    </source>
</evidence>
<evidence type="ECO:0000256" key="2">
    <source>
        <dbReference type="ARBA" id="ARBA00022448"/>
    </source>
</evidence>
<reference evidence="9 10" key="1">
    <citation type="submission" date="2020-11" db="EMBL/GenBank/DDBJ databases">
        <title>Streptomyces spirodelae sp. nov., isolated from duckweed.</title>
        <authorList>
            <person name="Saimee Y."/>
            <person name="Duangmal K."/>
        </authorList>
    </citation>
    <scope>NUCLEOTIDE SEQUENCE [LARGE SCALE GENOMIC DNA]</scope>
    <source>
        <strain evidence="9 10">S16-07</strain>
    </source>
</reference>
<dbReference type="PANTHER" id="PTHR42865:SF1">
    <property type="entry name" value="AEROBIC C4-DICARBOXYLATE TRANSPORT PROTEIN"/>
    <property type="match status" value="1"/>
</dbReference>
<dbReference type="Gene3D" id="1.10.3860.10">
    <property type="entry name" value="Sodium:dicarboxylate symporter"/>
    <property type="match status" value="1"/>
</dbReference>
<dbReference type="PROSITE" id="PS00713">
    <property type="entry name" value="NA_DICARBOXYL_SYMP_1"/>
    <property type="match status" value="1"/>
</dbReference>
<feature type="region of interest" description="Disordered" evidence="7">
    <location>
        <begin position="1"/>
        <end position="21"/>
    </location>
</feature>
<dbReference type="PRINTS" id="PR00173">
    <property type="entry name" value="EDTRNSPORT"/>
</dbReference>
<keyword evidence="4" id="KW-0769">Symport</keyword>
<evidence type="ECO:0000256" key="4">
    <source>
        <dbReference type="ARBA" id="ARBA00022847"/>
    </source>
</evidence>
<comment type="caution">
    <text evidence="9">The sequence shown here is derived from an EMBL/GenBank/DDBJ whole genome shotgun (WGS) entry which is preliminary data.</text>
</comment>
<evidence type="ECO:0000313" key="9">
    <source>
        <dbReference type="EMBL" id="MBO8195322.1"/>
    </source>
</evidence>
<accession>A0ABS3XK00</accession>
<feature type="transmembrane region" description="Helical" evidence="8">
    <location>
        <begin position="29"/>
        <end position="52"/>
    </location>
</feature>
<dbReference type="SUPFAM" id="SSF118215">
    <property type="entry name" value="Proton glutamate symport protein"/>
    <property type="match status" value="1"/>
</dbReference>
<keyword evidence="10" id="KW-1185">Reference proteome</keyword>
<evidence type="ECO:0000256" key="7">
    <source>
        <dbReference type="SAM" id="MobiDB-lite"/>
    </source>
</evidence>
<feature type="transmembrane region" description="Helical" evidence="8">
    <location>
        <begin position="167"/>
        <end position="189"/>
    </location>
</feature>
<feature type="region of interest" description="Disordered" evidence="7">
    <location>
        <begin position="441"/>
        <end position="473"/>
    </location>
</feature>
<proteinExistence type="predicted"/>